<evidence type="ECO:0000256" key="1">
    <source>
        <dbReference type="SAM" id="MobiDB-lite"/>
    </source>
</evidence>
<evidence type="ECO:0000313" key="2">
    <source>
        <dbReference type="EMBL" id="NEW47148.1"/>
    </source>
</evidence>
<feature type="compositionally biased region" description="Basic and acidic residues" evidence="1">
    <location>
        <begin position="57"/>
        <end position="67"/>
    </location>
</feature>
<dbReference type="AlphaFoldDB" id="A0A6P1DAK0"/>
<protein>
    <submittedName>
        <fullName evidence="2">Uncharacterized protein</fullName>
    </submittedName>
</protein>
<feature type="region of interest" description="Disordered" evidence="1">
    <location>
        <begin position="40"/>
        <end position="67"/>
    </location>
</feature>
<reference evidence="4 5" key="1">
    <citation type="submission" date="2020-01" db="EMBL/GenBank/DDBJ databases">
        <title>Genetics and antimicrobial susceptibilities of Nocardia species isolated from the soil; a comparison with species isolated from humans.</title>
        <authorList>
            <person name="Carrasco G."/>
            <person name="Monzon S."/>
            <person name="Sansegundo M."/>
            <person name="Garcia E."/>
            <person name="Garrido N."/>
            <person name="Medina M.J."/>
            <person name="Villalon P."/>
            <person name="Ramirez-Arocha A.C."/>
            <person name="Jimenez P."/>
            <person name="Cuesta I."/>
            <person name="Valdezate S."/>
        </authorList>
    </citation>
    <scope>NUCLEOTIDE SEQUENCE [LARGE SCALE GENOMIC DNA]</scope>
    <source>
        <strain evidence="2 4">CNM20110639</strain>
        <strain evidence="3 5">CNM20110649</strain>
    </source>
</reference>
<dbReference type="EMBL" id="JAAGUX010000068">
    <property type="protein sequence ID" value="NEW58880.1"/>
    <property type="molecule type" value="Genomic_DNA"/>
</dbReference>
<dbReference type="RefSeq" id="WP_163829950.1">
    <property type="nucleotide sequence ID" value="NZ_JAAGUX010000068.1"/>
</dbReference>
<dbReference type="EMBL" id="JAAGUZ010000072">
    <property type="protein sequence ID" value="NEW47148.1"/>
    <property type="molecule type" value="Genomic_DNA"/>
</dbReference>
<evidence type="ECO:0000313" key="4">
    <source>
        <dbReference type="Proteomes" id="UP000468928"/>
    </source>
</evidence>
<gene>
    <name evidence="2" type="ORF">GV789_22255</name>
    <name evidence="3" type="ORF">GV794_25045</name>
</gene>
<evidence type="ECO:0000313" key="3">
    <source>
        <dbReference type="EMBL" id="NEW58880.1"/>
    </source>
</evidence>
<dbReference type="Proteomes" id="UP000468928">
    <property type="component" value="Unassembled WGS sequence"/>
</dbReference>
<dbReference type="Proteomes" id="UP000470876">
    <property type="component" value="Unassembled WGS sequence"/>
</dbReference>
<accession>A0A6P1DAK0</accession>
<evidence type="ECO:0000313" key="5">
    <source>
        <dbReference type="Proteomes" id="UP000470876"/>
    </source>
</evidence>
<organism evidence="2 4">
    <name type="scientific">Nocardia cyriacigeorgica</name>
    <dbReference type="NCBI Taxonomy" id="135487"/>
    <lineage>
        <taxon>Bacteria</taxon>
        <taxon>Bacillati</taxon>
        <taxon>Actinomycetota</taxon>
        <taxon>Actinomycetes</taxon>
        <taxon>Mycobacteriales</taxon>
        <taxon>Nocardiaceae</taxon>
        <taxon>Nocardia</taxon>
    </lineage>
</organism>
<comment type="caution">
    <text evidence="2">The sequence shown here is derived from an EMBL/GenBank/DDBJ whole genome shotgun (WGS) entry which is preliminary data.</text>
</comment>
<name>A0A6P1DAK0_9NOCA</name>
<sequence>MKPVRSRTAVRRRYPSTRPPRGVRAEVMVRSSLGHWVLENRMAPTVPTTAPADDDRDADKPADPEQT</sequence>
<keyword evidence="5" id="KW-1185">Reference proteome</keyword>
<proteinExistence type="predicted"/>